<proteinExistence type="predicted"/>
<evidence type="ECO:0000313" key="1">
    <source>
        <dbReference type="EMBL" id="KAA3672397.1"/>
    </source>
</evidence>
<name>A0A5J4NAB1_9TREM</name>
<dbReference type="InterPro" id="IPR050951">
    <property type="entry name" value="Retrovirus_Pol_polyprotein"/>
</dbReference>
<gene>
    <name evidence="1" type="ORF">DEA37_0008550</name>
</gene>
<dbReference type="AlphaFoldDB" id="A0A5J4NAB1"/>
<reference evidence="1 2" key="1">
    <citation type="journal article" date="2019" name="Gigascience">
        <title>Whole-genome sequence of the oriental lung fluke Paragonimus westermani.</title>
        <authorList>
            <person name="Oey H."/>
            <person name="Zakrzewski M."/>
            <person name="Narain K."/>
            <person name="Devi K.R."/>
            <person name="Agatsuma T."/>
            <person name="Nawaratna S."/>
            <person name="Gobert G.N."/>
            <person name="Jones M.K."/>
            <person name="Ragan M.A."/>
            <person name="McManus D.P."/>
            <person name="Krause L."/>
        </authorList>
    </citation>
    <scope>NUCLEOTIDE SEQUENCE [LARGE SCALE GENOMIC DNA]</scope>
    <source>
        <strain evidence="1 2">IND2009</strain>
    </source>
</reference>
<comment type="caution">
    <text evidence="1">The sequence shown here is derived from an EMBL/GenBank/DDBJ whole genome shotgun (WGS) entry which is preliminary data.</text>
</comment>
<dbReference type="PANTHER" id="PTHR37984:SF5">
    <property type="entry name" value="PROTEIN NYNRIN-LIKE"/>
    <property type="match status" value="1"/>
</dbReference>
<dbReference type="PANTHER" id="PTHR37984">
    <property type="entry name" value="PROTEIN CBG26694"/>
    <property type="match status" value="1"/>
</dbReference>
<evidence type="ECO:0000313" key="2">
    <source>
        <dbReference type="Proteomes" id="UP000324629"/>
    </source>
</evidence>
<organism evidence="1 2">
    <name type="scientific">Paragonimus westermani</name>
    <dbReference type="NCBI Taxonomy" id="34504"/>
    <lineage>
        <taxon>Eukaryota</taxon>
        <taxon>Metazoa</taxon>
        <taxon>Spiralia</taxon>
        <taxon>Lophotrochozoa</taxon>
        <taxon>Platyhelminthes</taxon>
        <taxon>Trematoda</taxon>
        <taxon>Digenea</taxon>
        <taxon>Plagiorchiida</taxon>
        <taxon>Troglotremata</taxon>
        <taxon>Troglotrematidae</taxon>
        <taxon>Paragonimus</taxon>
    </lineage>
</organism>
<accession>A0A5J4NAB1</accession>
<feature type="non-terminal residue" evidence="1">
    <location>
        <position position="230"/>
    </location>
</feature>
<protein>
    <submittedName>
        <fullName evidence="1">Uncharacterized protein</fullName>
    </submittedName>
</protein>
<feature type="non-terminal residue" evidence="1">
    <location>
        <position position="1"/>
    </location>
</feature>
<sequence>DKCDSGICCISPSNHLNLLGIDWIEKLDLWNVPSNYVCDEHSTIHLSKFCDVATIPSKLYSDFVQQLLDTFPDVFTNNLGKCTEGKAHLFIEPGSRLVFCPKRPVPHSTTTALEAELDRSEATEVLAKVNYSSRAAPVVTVKKQTAPFDFVTERIGHVDALSKLVAHKSSNHPSEDVVISSVEVDADVKYVFRESIKNLPVTSTMIRCATQSDPLLQAITYYSRMGWPEE</sequence>
<dbReference type="Proteomes" id="UP000324629">
    <property type="component" value="Unassembled WGS sequence"/>
</dbReference>
<keyword evidence="2" id="KW-1185">Reference proteome</keyword>
<dbReference type="EMBL" id="QNGE01004956">
    <property type="protein sequence ID" value="KAA3672397.1"/>
    <property type="molecule type" value="Genomic_DNA"/>
</dbReference>